<sequence length="528" mass="60742">MSDIQATSSTKPLPVEEKTVSHIYELVEAIKLVTKHREGSIDPEFQVLENLVWKVEYLMYKDTAIADNDDYSHNGALKSAALSVKRRVQHEQNKMIRRDMKNAMIAATRLLDQYDAEEGAEQDHECSCGMCEPEIKEAEFIRQEYRRKRDRDAMLDGELDEKFEEVEALRKKLPFRIISPCQAQPITTQIETEDPSIPPHHAEIKGYKSKEQRKDQTICHGYFFESLTKICTSRRTYKTRISKAGGEYALCHQKVAEAESHRSRFTELPLEIRLQVYGYFAHCPSDLNGPHNPVLSAEEWKEIKVTRRSLLLVSHQVSDEWTPVFFCTTSLLVRSPPLAVSSARSKNKNQDDSGEDLKAAISRLAKVLLEVIPVSKLRYVRRLEFHHHRPCPRNGKIMNDDGLIYLADILGHVKSNLPHLTSVTFVLDWVWSSFVSYKHGADDDHDGAFAFVDDKGRIEELAQRMLRDRRGAILRGWSVERKVRFVGPCMNLYWRINGMELTFRNTAVGLPQTIDEWIQLGHKLASRP</sequence>
<protein>
    <submittedName>
        <fullName evidence="1">Uncharacterized protein</fullName>
    </submittedName>
</protein>
<evidence type="ECO:0000313" key="2">
    <source>
        <dbReference type="Proteomes" id="UP001345827"/>
    </source>
</evidence>
<comment type="caution">
    <text evidence="1">The sequence shown here is derived from an EMBL/GenBank/DDBJ whole genome shotgun (WGS) entry which is preliminary data.</text>
</comment>
<proteinExistence type="predicted"/>
<dbReference type="Proteomes" id="UP001345827">
    <property type="component" value="Unassembled WGS sequence"/>
</dbReference>
<gene>
    <name evidence="1" type="ORF">LTR25_009281</name>
</gene>
<accession>A0AAV9PVN7</accession>
<keyword evidence="2" id="KW-1185">Reference proteome</keyword>
<dbReference type="EMBL" id="JAXLQG010000020">
    <property type="protein sequence ID" value="KAK5530037.1"/>
    <property type="molecule type" value="Genomic_DNA"/>
</dbReference>
<organism evidence="1 2">
    <name type="scientific">Vermiconidia calcicola</name>
    <dbReference type="NCBI Taxonomy" id="1690605"/>
    <lineage>
        <taxon>Eukaryota</taxon>
        <taxon>Fungi</taxon>
        <taxon>Dikarya</taxon>
        <taxon>Ascomycota</taxon>
        <taxon>Pezizomycotina</taxon>
        <taxon>Dothideomycetes</taxon>
        <taxon>Dothideomycetidae</taxon>
        <taxon>Mycosphaerellales</taxon>
        <taxon>Extremaceae</taxon>
        <taxon>Vermiconidia</taxon>
    </lineage>
</organism>
<dbReference type="AlphaFoldDB" id="A0AAV9PVN7"/>
<name>A0AAV9PVN7_9PEZI</name>
<reference evidence="1 2" key="1">
    <citation type="submission" date="2023-06" db="EMBL/GenBank/DDBJ databases">
        <title>Black Yeasts Isolated from many extreme environments.</title>
        <authorList>
            <person name="Coleine C."/>
            <person name="Stajich J.E."/>
            <person name="Selbmann L."/>
        </authorList>
    </citation>
    <scope>NUCLEOTIDE SEQUENCE [LARGE SCALE GENOMIC DNA]</scope>
    <source>
        <strain evidence="1 2">CCFEE 5887</strain>
    </source>
</reference>
<evidence type="ECO:0000313" key="1">
    <source>
        <dbReference type="EMBL" id="KAK5530037.1"/>
    </source>
</evidence>